<protein>
    <recommendedName>
        <fullName evidence="5">Holin</fullName>
    </recommendedName>
</protein>
<reference evidence="3 4" key="1">
    <citation type="submission" date="2017-01" db="EMBL/GenBank/DDBJ databases">
        <title>Complete Genome Sequence of Dolosigranulum pigrum isolated from a Patient with interstitial lung disease.</title>
        <authorList>
            <person name="Mukhopadhyay R."/>
            <person name="Joaquin J."/>
            <person name="Hogue R."/>
            <person name="Fitzgerald S."/>
            <person name="Jospin G."/>
            <person name="Eisen J.A."/>
            <person name="Chaturvedi V."/>
        </authorList>
    </citation>
    <scope>NUCLEOTIDE SEQUENCE [LARGE SCALE GENOMIC DNA]</scope>
    <source>
        <strain evidence="3 4">15S00348</strain>
    </source>
</reference>
<accession>A0A1S8KL55</accession>
<comment type="caution">
    <text evidence="3">The sequence shown here is derived from an EMBL/GenBank/DDBJ whole genome shotgun (WGS) entry which is preliminary data.</text>
</comment>
<feature type="transmembrane region" description="Helical" evidence="1">
    <location>
        <begin position="35"/>
        <end position="54"/>
    </location>
</feature>
<evidence type="ECO:0000313" key="4">
    <source>
        <dbReference type="Proteomes" id="UP000190409"/>
    </source>
</evidence>
<dbReference type="InterPro" id="IPR009708">
    <property type="entry name" value="Phage_A118_holin/antiholin"/>
</dbReference>
<organism evidence="3 4">
    <name type="scientific">Dolosigranulum pigrum</name>
    <dbReference type="NCBI Taxonomy" id="29394"/>
    <lineage>
        <taxon>Bacteria</taxon>
        <taxon>Bacillati</taxon>
        <taxon>Bacillota</taxon>
        <taxon>Bacilli</taxon>
        <taxon>Lactobacillales</taxon>
        <taxon>Carnobacteriaceae</taxon>
        <taxon>Dolosigranulum</taxon>
    </lineage>
</organism>
<keyword evidence="1" id="KW-1133">Transmembrane helix</keyword>
<evidence type="ECO:0008006" key="5">
    <source>
        <dbReference type="Google" id="ProtNLM"/>
    </source>
</evidence>
<dbReference type="Proteomes" id="UP000190409">
    <property type="component" value="Unassembled WGS sequence"/>
</dbReference>
<name>A0A1S8KL55_9LACT</name>
<evidence type="ECO:0000313" key="3">
    <source>
        <dbReference type="EMBL" id="OOL80487.1"/>
    </source>
</evidence>
<keyword evidence="1" id="KW-0472">Membrane</keyword>
<evidence type="ECO:0000313" key="2">
    <source>
        <dbReference type="EMBL" id="OOL80423.1"/>
    </source>
</evidence>
<proteinExistence type="predicted"/>
<evidence type="ECO:0000256" key="1">
    <source>
        <dbReference type="SAM" id="Phobius"/>
    </source>
</evidence>
<gene>
    <name evidence="2" type="ORF">BWX42_00235</name>
    <name evidence="3" type="ORF">BWX42_00615</name>
</gene>
<feature type="transmembrane region" description="Helical" evidence="1">
    <location>
        <begin position="6"/>
        <end position="23"/>
    </location>
</feature>
<dbReference type="EMBL" id="MUYF01000003">
    <property type="protein sequence ID" value="OOL80487.1"/>
    <property type="molecule type" value="Genomic_DNA"/>
</dbReference>
<dbReference type="Pfam" id="PF06946">
    <property type="entry name" value="Phage_holin_5_1"/>
    <property type="match status" value="1"/>
</dbReference>
<dbReference type="AlphaFoldDB" id="A0A1S8KL55"/>
<sequence>MNELFNNSASIALVLVPLVSGLTELVKATSLKPAFYPHASTLIGFLLGMVLWIVQGDGSLVLVGIIAGLSASGLYDQLGAVEKSKEVKR</sequence>
<dbReference type="EMBL" id="MUYF01000003">
    <property type="protein sequence ID" value="OOL80423.1"/>
    <property type="molecule type" value="Genomic_DNA"/>
</dbReference>
<keyword evidence="1" id="KW-0812">Transmembrane</keyword>
<feature type="transmembrane region" description="Helical" evidence="1">
    <location>
        <begin position="60"/>
        <end position="81"/>
    </location>
</feature>